<keyword evidence="2" id="KW-1185">Reference proteome</keyword>
<dbReference type="EMBL" id="JANLCJ010000059">
    <property type="protein sequence ID" value="MCS5736565.1"/>
    <property type="molecule type" value="Genomic_DNA"/>
</dbReference>
<evidence type="ECO:0000313" key="1">
    <source>
        <dbReference type="EMBL" id="MCS5736565.1"/>
    </source>
</evidence>
<accession>A0ABT2H9C5</accession>
<dbReference type="RefSeq" id="WP_259542602.1">
    <property type="nucleotide sequence ID" value="NZ_JANLCJ010000059.1"/>
</dbReference>
<proteinExistence type="predicted"/>
<reference evidence="1" key="1">
    <citation type="submission" date="2022-08" db="EMBL/GenBank/DDBJ databases">
        <authorList>
            <person name="Deng Y."/>
            <person name="Han X.-F."/>
            <person name="Zhang Y.-Q."/>
        </authorList>
    </citation>
    <scope>NUCLEOTIDE SEQUENCE</scope>
    <source>
        <strain evidence="1">CPCC 203386</strain>
    </source>
</reference>
<comment type="caution">
    <text evidence="1">The sequence shown here is derived from an EMBL/GenBank/DDBJ whole genome shotgun (WGS) entry which is preliminary data.</text>
</comment>
<dbReference type="Proteomes" id="UP001165586">
    <property type="component" value="Unassembled WGS sequence"/>
</dbReference>
<gene>
    <name evidence="1" type="ORF">N1032_22825</name>
</gene>
<sequence>MKVTQLKTLLASVMGEVLGETAVVNEDLSNIVDLGKQVIDQTNGLDNYVRKLINHIGKVTFQSRAYAGGVPSILMDSWEFGSILQKVSTEMPDAEENESWKLQDGQEYKQDIFTAPKVSAKFFNSKVTFEIPVSFTELQVKESFSSAEQLNGFVSMLTTAVENSMTVKLDSLIMRAINNMTAETLVAELGSGTAGAKVLDFSKTGVKAVNLLKLYNDTVKPTTPLTVAQALTDFHFIKFATYQIGLISDRLTKVSTLFNVEAKERFTPVDLQRVVLLSDFSKAAKTYLQSDLQNPEMVALPSHDSVPYWQGSGTDYALTSTGVIDVKTSSGETVKVAKAAILGVIADRDAVGVANLDRRTTTAYNAKAEFYNSWYKADAGYYNDLSENYVVFFIGEK</sequence>
<evidence type="ECO:0000313" key="2">
    <source>
        <dbReference type="Proteomes" id="UP001165586"/>
    </source>
</evidence>
<dbReference type="Pfam" id="PF25622">
    <property type="entry name" value="Phi29_MCP"/>
    <property type="match status" value="1"/>
</dbReference>
<evidence type="ECO:0008006" key="3">
    <source>
        <dbReference type="Google" id="ProtNLM"/>
    </source>
</evidence>
<name>A0ABT2H9C5_9MICO</name>
<organism evidence="1 2">
    <name type="scientific">Herbiconiux daphne</name>
    <dbReference type="NCBI Taxonomy" id="2970914"/>
    <lineage>
        <taxon>Bacteria</taxon>
        <taxon>Bacillati</taxon>
        <taxon>Actinomycetota</taxon>
        <taxon>Actinomycetes</taxon>
        <taxon>Micrococcales</taxon>
        <taxon>Microbacteriaceae</taxon>
        <taxon>Herbiconiux</taxon>
    </lineage>
</organism>
<protein>
    <recommendedName>
        <fullName evidence="3">Major capsid protein</fullName>
    </recommendedName>
</protein>